<dbReference type="AlphaFoldDB" id="A0AAD7C708"/>
<gene>
    <name evidence="2" type="ORF">FB45DRAFT_862371</name>
</gene>
<protein>
    <submittedName>
        <fullName evidence="2">Uncharacterized protein</fullName>
    </submittedName>
</protein>
<name>A0AAD7C708_9AGAR</name>
<dbReference type="Proteomes" id="UP001221142">
    <property type="component" value="Unassembled WGS sequence"/>
</dbReference>
<reference evidence="2" key="1">
    <citation type="submission" date="2023-03" db="EMBL/GenBank/DDBJ databases">
        <title>Massive genome expansion in bonnet fungi (Mycena s.s.) driven by repeated elements and novel gene families across ecological guilds.</title>
        <authorList>
            <consortium name="Lawrence Berkeley National Laboratory"/>
            <person name="Harder C.B."/>
            <person name="Miyauchi S."/>
            <person name="Viragh M."/>
            <person name="Kuo A."/>
            <person name="Thoen E."/>
            <person name="Andreopoulos B."/>
            <person name="Lu D."/>
            <person name="Skrede I."/>
            <person name="Drula E."/>
            <person name="Henrissat B."/>
            <person name="Morin E."/>
            <person name="Kohler A."/>
            <person name="Barry K."/>
            <person name="LaButti K."/>
            <person name="Morin E."/>
            <person name="Salamov A."/>
            <person name="Lipzen A."/>
            <person name="Mereny Z."/>
            <person name="Hegedus B."/>
            <person name="Baldrian P."/>
            <person name="Stursova M."/>
            <person name="Weitz H."/>
            <person name="Taylor A."/>
            <person name="Grigoriev I.V."/>
            <person name="Nagy L.G."/>
            <person name="Martin F."/>
            <person name="Kauserud H."/>
        </authorList>
    </citation>
    <scope>NUCLEOTIDE SEQUENCE</scope>
    <source>
        <strain evidence="2">9284</strain>
    </source>
</reference>
<feature type="compositionally biased region" description="Basic and acidic residues" evidence="1">
    <location>
        <begin position="159"/>
        <end position="171"/>
    </location>
</feature>
<feature type="region of interest" description="Disordered" evidence="1">
    <location>
        <begin position="90"/>
        <end position="223"/>
    </location>
</feature>
<organism evidence="2 3">
    <name type="scientific">Roridomyces roridus</name>
    <dbReference type="NCBI Taxonomy" id="1738132"/>
    <lineage>
        <taxon>Eukaryota</taxon>
        <taxon>Fungi</taxon>
        <taxon>Dikarya</taxon>
        <taxon>Basidiomycota</taxon>
        <taxon>Agaricomycotina</taxon>
        <taxon>Agaricomycetes</taxon>
        <taxon>Agaricomycetidae</taxon>
        <taxon>Agaricales</taxon>
        <taxon>Marasmiineae</taxon>
        <taxon>Mycenaceae</taxon>
        <taxon>Roridomyces</taxon>
    </lineage>
</organism>
<comment type="caution">
    <text evidence="2">The sequence shown here is derived from an EMBL/GenBank/DDBJ whole genome shotgun (WGS) entry which is preliminary data.</text>
</comment>
<feature type="compositionally biased region" description="Basic and acidic residues" evidence="1">
    <location>
        <begin position="16"/>
        <end position="45"/>
    </location>
</feature>
<dbReference type="EMBL" id="JARKIF010000004">
    <property type="protein sequence ID" value="KAJ7641110.1"/>
    <property type="molecule type" value="Genomic_DNA"/>
</dbReference>
<feature type="region of interest" description="Disordered" evidence="1">
    <location>
        <begin position="1"/>
        <end position="58"/>
    </location>
</feature>
<evidence type="ECO:0000313" key="2">
    <source>
        <dbReference type="EMBL" id="KAJ7641110.1"/>
    </source>
</evidence>
<accession>A0AAD7C708</accession>
<keyword evidence="3" id="KW-1185">Reference proteome</keyword>
<proteinExistence type="predicted"/>
<evidence type="ECO:0000313" key="3">
    <source>
        <dbReference type="Proteomes" id="UP001221142"/>
    </source>
</evidence>
<sequence>MTLTKDGPSAMQETQAPKHTDHKLVVAETDKSQNELERLKEDKARQQARPETSNVLFSKEGRAIKPALRYNTRLASLCETLNPPRKRVRFALPDDDENSPSTAVMPPPHRLSDMPRTMGRTRNKSKSTSTRSSLGWARPPRRTSLLGIGALSTRGKKRQREECVDDEERRQSRLRRAQYSTGYADEKSRGRPMRRKMRRQDASRSLFGKEQVEEEEDWSEDKGGFSVVDFEPVALD</sequence>
<evidence type="ECO:0000256" key="1">
    <source>
        <dbReference type="SAM" id="MobiDB-lite"/>
    </source>
</evidence>